<evidence type="ECO:0000256" key="2">
    <source>
        <dbReference type="SAM" id="Phobius"/>
    </source>
</evidence>
<evidence type="ECO:0000256" key="1">
    <source>
        <dbReference type="SAM" id="MobiDB-lite"/>
    </source>
</evidence>
<gene>
    <name evidence="3" type="ORF">JZ751_013227</name>
</gene>
<proteinExistence type="predicted"/>
<dbReference type="Proteomes" id="UP000824540">
    <property type="component" value="Unassembled WGS sequence"/>
</dbReference>
<feature type="transmembrane region" description="Helical" evidence="2">
    <location>
        <begin position="260"/>
        <end position="279"/>
    </location>
</feature>
<feature type="region of interest" description="Disordered" evidence="1">
    <location>
        <begin position="164"/>
        <end position="190"/>
    </location>
</feature>
<name>A0A8T2NWG6_9TELE</name>
<organism evidence="3 4">
    <name type="scientific">Albula glossodonta</name>
    <name type="common">roundjaw bonefish</name>
    <dbReference type="NCBI Taxonomy" id="121402"/>
    <lineage>
        <taxon>Eukaryota</taxon>
        <taxon>Metazoa</taxon>
        <taxon>Chordata</taxon>
        <taxon>Craniata</taxon>
        <taxon>Vertebrata</taxon>
        <taxon>Euteleostomi</taxon>
        <taxon>Actinopterygii</taxon>
        <taxon>Neopterygii</taxon>
        <taxon>Teleostei</taxon>
        <taxon>Albuliformes</taxon>
        <taxon>Albulidae</taxon>
        <taxon>Albula</taxon>
    </lineage>
</organism>
<evidence type="ECO:0000313" key="3">
    <source>
        <dbReference type="EMBL" id="KAG9343846.1"/>
    </source>
</evidence>
<keyword evidence="4" id="KW-1185">Reference proteome</keyword>
<keyword evidence="2" id="KW-1133">Transmembrane helix</keyword>
<keyword evidence="2" id="KW-0472">Membrane</keyword>
<accession>A0A8T2NWG6</accession>
<comment type="caution">
    <text evidence="3">The sequence shown here is derived from an EMBL/GenBank/DDBJ whole genome shotgun (WGS) entry which is preliminary data.</text>
</comment>
<dbReference type="EMBL" id="JAFBMS010000022">
    <property type="protein sequence ID" value="KAG9343846.1"/>
    <property type="molecule type" value="Genomic_DNA"/>
</dbReference>
<keyword evidence="2" id="KW-0812">Transmembrane</keyword>
<dbReference type="AlphaFoldDB" id="A0A8T2NWG6"/>
<feature type="compositionally biased region" description="Polar residues" evidence="1">
    <location>
        <begin position="171"/>
        <end position="184"/>
    </location>
</feature>
<sequence>MLRSSDAKLCTTEGGLNTGFHSIRLILSLPYADKFKRSVLGGKKGGKKNCSENTVLFCQGVGGASAKDRAELLPGSGWSFCQGVGGASAKDRAELLPGSGWSFCQGAGGASARVVGGVIEENKTPGLLYLPFRFFPDLRSSFTLHSTWPLWGHSHTKEHTDTERSCAFDNPSFNPSPSQTTLPTPHSPIHPPTQHGLLSLTGAYARCAPLTSSVEQEVFSRQAQAHVMAPPPSLLLSANSYSSEVTTPHRAERYFESSNFFVFFFLFALFLLLLCFLFLPSLSHLNLDLTEREGAERKMVLRLGPLTLGQMNCESSTEGAKSHHLLPTNL</sequence>
<reference evidence="3" key="1">
    <citation type="thesis" date="2021" institute="BYU ScholarsArchive" country="Provo, UT, USA">
        <title>Applications of and Algorithms for Genome Assembly and Genomic Analyses with an Emphasis on Marine Teleosts.</title>
        <authorList>
            <person name="Pickett B.D."/>
        </authorList>
    </citation>
    <scope>NUCLEOTIDE SEQUENCE</scope>
    <source>
        <strain evidence="3">HI-2016</strain>
    </source>
</reference>
<protein>
    <submittedName>
        <fullName evidence="3">Uncharacterized protein</fullName>
    </submittedName>
</protein>
<evidence type="ECO:0000313" key="4">
    <source>
        <dbReference type="Proteomes" id="UP000824540"/>
    </source>
</evidence>